<evidence type="ECO:0000256" key="1">
    <source>
        <dbReference type="SAM" id="Phobius"/>
    </source>
</evidence>
<keyword evidence="1" id="KW-0472">Membrane</keyword>
<organism evidence="2 3">
    <name type="scientific">Longibacter salinarum</name>
    <dbReference type="NCBI Taxonomy" id="1850348"/>
    <lineage>
        <taxon>Bacteria</taxon>
        <taxon>Pseudomonadati</taxon>
        <taxon>Rhodothermota</taxon>
        <taxon>Rhodothermia</taxon>
        <taxon>Rhodothermales</taxon>
        <taxon>Salisaetaceae</taxon>
        <taxon>Longibacter</taxon>
    </lineage>
</organism>
<feature type="transmembrane region" description="Helical" evidence="1">
    <location>
        <begin position="67"/>
        <end position="88"/>
    </location>
</feature>
<name>A0A2A8CV34_9BACT</name>
<sequence>MSEPPSDPGAGPEPTTVSTSTLFSVIAFVFLAGILAILGDVGLASLSALLGVGVLLLALANDHRPHFARLGVACTALGGVASFVHVLLRVIGP</sequence>
<feature type="transmembrane region" description="Helical" evidence="1">
    <location>
        <begin position="43"/>
        <end position="61"/>
    </location>
</feature>
<feature type="transmembrane region" description="Helical" evidence="1">
    <location>
        <begin position="20"/>
        <end position="38"/>
    </location>
</feature>
<dbReference type="RefSeq" id="WP_098077578.1">
    <property type="nucleotide sequence ID" value="NZ_PDEQ01000008.1"/>
</dbReference>
<proteinExistence type="predicted"/>
<evidence type="ECO:0000313" key="2">
    <source>
        <dbReference type="EMBL" id="PEN12311.1"/>
    </source>
</evidence>
<gene>
    <name evidence="2" type="ORF">CRI94_14910</name>
</gene>
<reference evidence="2 3" key="1">
    <citation type="submission" date="2017-10" db="EMBL/GenBank/DDBJ databases">
        <title>Draft genome of Longibacter Salinarum.</title>
        <authorList>
            <person name="Goh K.M."/>
            <person name="Shamsir M.S."/>
            <person name="Lim S.W."/>
        </authorList>
    </citation>
    <scope>NUCLEOTIDE SEQUENCE [LARGE SCALE GENOMIC DNA]</scope>
    <source>
        <strain evidence="2 3">KCTC 52045</strain>
    </source>
</reference>
<accession>A0A2A8CV34</accession>
<keyword evidence="1" id="KW-0812">Transmembrane</keyword>
<keyword evidence="1" id="KW-1133">Transmembrane helix</keyword>
<dbReference type="EMBL" id="PDEQ01000008">
    <property type="protein sequence ID" value="PEN12311.1"/>
    <property type="molecule type" value="Genomic_DNA"/>
</dbReference>
<keyword evidence="3" id="KW-1185">Reference proteome</keyword>
<dbReference type="Proteomes" id="UP000220102">
    <property type="component" value="Unassembled WGS sequence"/>
</dbReference>
<protein>
    <submittedName>
        <fullName evidence="2">Uncharacterized protein</fullName>
    </submittedName>
</protein>
<evidence type="ECO:0000313" key="3">
    <source>
        <dbReference type="Proteomes" id="UP000220102"/>
    </source>
</evidence>
<dbReference type="AlphaFoldDB" id="A0A2A8CV34"/>
<comment type="caution">
    <text evidence="2">The sequence shown here is derived from an EMBL/GenBank/DDBJ whole genome shotgun (WGS) entry which is preliminary data.</text>
</comment>